<gene>
    <name evidence="2" type="ORF">SAMN04489724_0623</name>
</gene>
<dbReference type="GO" id="GO:0006888">
    <property type="term" value="P:endoplasmic reticulum to Golgi vesicle-mediated transport"/>
    <property type="evidence" value="ECO:0007669"/>
    <property type="project" value="TreeGrafter"/>
</dbReference>
<dbReference type="Gene3D" id="3.40.50.150">
    <property type="entry name" value="Vaccinia Virus protein VP39"/>
    <property type="match status" value="1"/>
</dbReference>
<dbReference type="GO" id="GO:0032259">
    <property type="term" value="P:methylation"/>
    <property type="evidence" value="ECO:0007669"/>
    <property type="project" value="UniProtKB-KW"/>
</dbReference>
<dbReference type="InterPro" id="IPR053202">
    <property type="entry name" value="EGF_Rcpt_Signaling_Reg"/>
</dbReference>
<dbReference type="Pfam" id="PF05050">
    <property type="entry name" value="Methyltransf_21"/>
    <property type="match status" value="1"/>
</dbReference>
<dbReference type="EMBL" id="FPBF01000001">
    <property type="protein sequence ID" value="SFT40747.1"/>
    <property type="molecule type" value="Genomic_DNA"/>
</dbReference>
<dbReference type="GO" id="GO:0008168">
    <property type="term" value="F:methyltransferase activity"/>
    <property type="evidence" value="ECO:0007669"/>
    <property type="project" value="UniProtKB-KW"/>
</dbReference>
<dbReference type="GO" id="GO:0005737">
    <property type="term" value="C:cytoplasm"/>
    <property type="evidence" value="ECO:0007669"/>
    <property type="project" value="GOC"/>
</dbReference>
<sequence length="228" mass="26278">MIKDKLRRIIHARYRVSFSKAGEDIQLRKLLNTAKGKYLDIGCFEPVTFSNTYFFYLRGWSGVVVDPNPELETLFKAQRPLDKFINKGISSEPGILKYYMLPYKMSSMNTFDYSFLEKNDLVKFIQNEIEVPLVTMKSIVQENNLLDGVDFLDVDVEGLDLEVLSSNDWELFRPKLVMVETEKSVEEDLSSDVYKLMISKDYSLLSKLVQSSSGTGNLIFVKNEFKLS</sequence>
<keyword evidence="2" id="KW-0489">Methyltransferase</keyword>
<dbReference type="RefSeq" id="WP_091691232.1">
    <property type="nucleotide sequence ID" value="NZ_FPBF01000001.1"/>
</dbReference>
<dbReference type="NCBIfam" id="TIGR01444">
    <property type="entry name" value="fkbM_fam"/>
    <property type="match status" value="1"/>
</dbReference>
<keyword evidence="3" id="KW-1185">Reference proteome</keyword>
<accession>A0A1I6XRK6</accession>
<dbReference type="SUPFAM" id="SSF53335">
    <property type="entry name" value="S-adenosyl-L-methionine-dependent methyltransferases"/>
    <property type="match status" value="1"/>
</dbReference>
<feature type="domain" description="Methyltransferase FkbM" evidence="1">
    <location>
        <begin position="44"/>
        <end position="202"/>
    </location>
</feature>
<name>A0A1I6XRK6_9BACT</name>
<dbReference type="AlphaFoldDB" id="A0A1I6XRK6"/>
<dbReference type="InterPro" id="IPR029063">
    <property type="entry name" value="SAM-dependent_MTases_sf"/>
</dbReference>
<dbReference type="PANTHER" id="PTHR34009">
    <property type="entry name" value="PROTEIN STAR"/>
    <property type="match status" value="1"/>
</dbReference>
<reference evidence="3" key="1">
    <citation type="submission" date="2016-10" db="EMBL/GenBank/DDBJ databases">
        <authorList>
            <person name="Varghese N."/>
            <person name="Submissions S."/>
        </authorList>
    </citation>
    <scope>NUCLEOTIDE SEQUENCE [LARGE SCALE GENOMIC DNA]</scope>
    <source>
        <strain evidence="3">DSM 23445</strain>
    </source>
</reference>
<dbReference type="GO" id="GO:0016197">
    <property type="term" value="P:endosomal transport"/>
    <property type="evidence" value="ECO:0007669"/>
    <property type="project" value="TreeGrafter"/>
</dbReference>
<dbReference type="InterPro" id="IPR006342">
    <property type="entry name" value="FkbM_mtfrase"/>
</dbReference>
<evidence type="ECO:0000259" key="1">
    <source>
        <dbReference type="Pfam" id="PF05050"/>
    </source>
</evidence>
<protein>
    <submittedName>
        <fullName evidence="2">Methyltransferase, FkbM family</fullName>
    </submittedName>
</protein>
<dbReference type="GO" id="GO:0005886">
    <property type="term" value="C:plasma membrane"/>
    <property type="evidence" value="ECO:0007669"/>
    <property type="project" value="TreeGrafter"/>
</dbReference>
<dbReference type="Proteomes" id="UP000199673">
    <property type="component" value="Unassembled WGS sequence"/>
</dbReference>
<evidence type="ECO:0000313" key="3">
    <source>
        <dbReference type="Proteomes" id="UP000199673"/>
    </source>
</evidence>
<evidence type="ECO:0000313" key="2">
    <source>
        <dbReference type="EMBL" id="SFT40747.1"/>
    </source>
</evidence>
<dbReference type="PANTHER" id="PTHR34009:SF2">
    <property type="entry name" value="PROTEIN STAR"/>
    <property type="match status" value="1"/>
</dbReference>
<organism evidence="2 3">
    <name type="scientific">Algoriphagus locisalis</name>
    <dbReference type="NCBI Taxonomy" id="305507"/>
    <lineage>
        <taxon>Bacteria</taxon>
        <taxon>Pseudomonadati</taxon>
        <taxon>Bacteroidota</taxon>
        <taxon>Cytophagia</taxon>
        <taxon>Cytophagales</taxon>
        <taxon>Cyclobacteriaceae</taxon>
        <taxon>Algoriphagus</taxon>
    </lineage>
</organism>
<proteinExistence type="predicted"/>
<dbReference type="STRING" id="305507.SAMN04489724_0623"/>
<keyword evidence="2" id="KW-0808">Transferase</keyword>
<dbReference type="OrthoDB" id="9801609at2"/>